<protein>
    <submittedName>
        <fullName evidence="1">Uncharacterized protein</fullName>
    </submittedName>
</protein>
<reference evidence="1" key="1">
    <citation type="submission" date="2023-05" db="EMBL/GenBank/DDBJ databases">
        <authorList>
            <consortium name="ELIXIR-Norway"/>
        </authorList>
    </citation>
    <scope>NUCLEOTIDE SEQUENCE</scope>
</reference>
<sequence>MLFCLNPPHSLPFPHWPDGATLPAATAADVSCARSSRTHLPGPRHTAARRRLSGPGEVAANSRARTALGDPDSGEGTRAEGASFLPPPARPPLAAASRGRRNPEPQPRRSRAAAAAEASLFSPSEPLERLGDRP</sequence>
<organism evidence="1 2">
    <name type="scientific">Rangifer tarandus platyrhynchus</name>
    <name type="common">Svalbard reindeer</name>
    <dbReference type="NCBI Taxonomy" id="3082113"/>
    <lineage>
        <taxon>Eukaryota</taxon>
        <taxon>Metazoa</taxon>
        <taxon>Chordata</taxon>
        <taxon>Craniata</taxon>
        <taxon>Vertebrata</taxon>
        <taxon>Euteleostomi</taxon>
        <taxon>Mammalia</taxon>
        <taxon>Eutheria</taxon>
        <taxon>Laurasiatheria</taxon>
        <taxon>Artiodactyla</taxon>
        <taxon>Ruminantia</taxon>
        <taxon>Pecora</taxon>
        <taxon>Cervidae</taxon>
        <taxon>Odocoileinae</taxon>
        <taxon>Rangifer</taxon>
    </lineage>
</organism>
<dbReference type="Proteomes" id="UP001162501">
    <property type="component" value="Chromosome 21"/>
</dbReference>
<reference evidence="1" key="2">
    <citation type="submission" date="2025-03" db="EMBL/GenBank/DDBJ databases">
        <authorList>
            <consortium name="ELIXIR-Norway"/>
            <consortium name="Elixir Norway"/>
        </authorList>
    </citation>
    <scope>NUCLEOTIDE SEQUENCE</scope>
</reference>
<dbReference type="EMBL" id="OX596105">
    <property type="protein sequence ID" value="CAN0125423.1"/>
    <property type="molecule type" value="Genomic_DNA"/>
</dbReference>
<name>A0AC59Z097_RANTA</name>
<proteinExistence type="predicted"/>
<evidence type="ECO:0000313" key="2">
    <source>
        <dbReference type="Proteomes" id="UP001162501"/>
    </source>
</evidence>
<evidence type="ECO:0000313" key="1">
    <source>
        <dbReference type="EMBL" id="CAN0125423.1"/>
    </source>
</evidence>
<accession>A0AC59Z097</accession>
<gene>
    <name evidence="1" type="ORF">MRATA1EN22A_LOCUS12425</name>
</gene>